<evidence type="ECO:0000256" key="1">
    <source>
        <dbReference type="SAM" id="SignalP"/>
    </source>
</evidence>
<dbReference type="Proteomes" id="UP001596298">
    <property type="component" value="Unassembled WGS sequence"/>
</dbReference>
<evidence type="ECO:0000313" key="2">
    <source>
        <dbReference type="EMBL" id="MFC6703995.1"/>
    </source>
</evidence>
<accession>A0ABW2AB57</accession>
<feature type="signal peptide" evidence="1">
    <location>
        <begin position="1"/>
        <end position="30"/>
    </location>
</feature>
<sequence length="160" mass="16519">MNTRGYVIATTLTTVCALGAIGAAGPSALAAAHDMTGIAHLATATAPTLGSAHSFTHGLGTARPKTVDFGGDPTSYIKNVHWSSWGGKVATGTGTACRPPANGPFAYCRPTTAKIKAFGLGSCTKHGRAAYTSVEWWFPVDGTFNPKNNSVFNTCTADIR</sequence>
<evidence type="ECO:0000313" key="3">
    <source>
        <dbReference type="Proteomes" id="UP001596298"/>
    </source>
</evidence>
<keyword evidence="3" id="KW-1185">Reference proteome</keyword>
<comment type="caution">
    <text evidence="2">The sequence shown here is derived from an EMBL/GenBank/DDBJ whole genome shotgun (WGS) entry which is preliminary data.</text>
</comment>
<reference evidence="3" key="1">
    <citation type="journal article" date="2019" name="Int. J. Syst. Evol. Microbiol.">
        <title>The Global Catalogue of Microorganisms (GCM) 10K type strain sequencing project: providing services to taxonomists for standard genome sequencing and annotation.</title>
        <authorList>
            <consortium name="The Broad Institute Genomics Platform"/>
            <consortium name="The Broad Institute Genome Sequencing Center for Infectious Disease"/>
            <person name="Wu L."/>
            <person name="Ma J."/>
        </authorList>
    </citation>
    <scope>NUCLEOTIDE SEQUENCE [LARGE SCALE GENOMIC DNA]</scope>
    <source>
        <strain evidence="3">CCUG 58127</strain>
    </source>
</reference>
<gene>
    <name evidence="2" type="ORF">ACFQDH_01600</name>
</gene>
<evidence type="ECO:0008006" key="4">
    <source>
        <dbReference type="Google" id="ProtNLM"/>
    </source>
</evidence>
<proteinExistence type="predicted"/>
<protein>
    <recommendedName>
        <fullName evidence="4">Secreted protein</fullName>
    </recommendedName>
</protein>
<keyword evidence="1" id="KW-0732">Signal</keyword>
<organism evidence="2 3">
    <name type="scientific">Flexivirga alba</name>
    <dbReference type="NCBI Taxonomy" id="702742"/>
    <lineage>
        <taxon>Bacteria</taxon>
        <taxon>Bacillati</taxon>
        <taxon>Actinomycetota</taxon>
        <taxon>Actinomycetes</taxon>
        <taxon>Micrococcales</taxon>
        <taxon>Dermacoccaceae</taxon>
        <taxon>Flexivirga</taxon>
    </lineage>
</organism>
<dbReference type="RefSeq" id="WP_382397833.1">
    <property type="nucleotide sequence ID" value="NZ_JBHSWH010000001.1"/>
</dbReference>
<feature type="chain" id="PRO_5046360856" description="Secreted protein" evidence="1">
    <location>
        <begin position="31"/>
        <end position="160"/>
    </location>
</feature>
<dbReference type="EMBL" id="JBHSWH010000001">
    <property type="protein sequence ID" value="MFC6703995.1"/>
    <property type="molecule type" value="Genomic_DNA"/>
</dbReference>
<name>A0ABW2AB57_9MICO</name>